<dbReference type="AlphaFoldDB" id="W7G5P3"/>
<feature type="signal peptide" evidence="2">
    <location>
        <begin position="1"/>
        <end position="19"/>
    </location>
</feature>
<feature type="region of interest" description="Disordered" evidence="1">
    <location>
        <begin position="55"/>
        <end position="101"/>
    </location>
</feature>
<keyword evidence="2" id="KW-0732">Signal</keyword>
<evidence type="ECO:0000256" key="1">
    <source>
        <dbReference type="SAM" id="MobiDB-lite"/>
    </source>
</evidence>
<feature type="chain" id="PRO_5004893269" evidence="2">
    <location>
        <begin position="20"/>
        <end position="101"/>
    </location>
</feature>
<protein>
    <submittedName>
        <fullName evidence="3">Uncharacterized protein</fullName>
    </submittedName>
</protein>
<dbReference type="OrthoDB" id="378923at2759"/>
<gene>
    <name evidence="3" type="ORF">PFAG_00046</name>
</gene>
<name>W7G5P3_PLAFA</name>
<evidence type="ECO:0000256" key="2">
    <source>
        <dbReference type="SAM" id="SignalP"/>
    </source>
</evidence>
<dbReference type="Proteomes" id="UP000030666">
    <property type="component" value="Unassembled WGS sequence"/>
</dbReference>
<sequence length="101" mass="12540">MKYILLFYTLVIFFYNTQYDYVEKKKYMTCFPSVSENDEVDIFYNSPSRIEGGKRNHRILDGLLRKGRKRKRRRNKRTRRNRTQARKNKNKRKKKKKKKNN</sequence>
<feature type="compositionally biased region" description="Basic residues" evidence="1">
    <location>
        <begin position="65"/>
        <end position="101"/>
    </location>
</feature>
<proteinExistence type="predicted"/>
<reference evidence="3" key="1">
    <citation type="submission" date="2013-02" db="EMBL/GenBank/DDBJ databases">
        <title>The Genome Sequence of Plasmodium falciparum Santa Lucia.</title>
        <authorList>
            <consortium name="The Broad Institute Genome Sequencing Platform"/>
            <consortium name="The Broad Institute Genome Sequencing Center for Infectious Disease"/>
            <person name="Neafsey D."/>
            <person name="Cheeseman I."/>
            <person name="Volkman S."/>
            <person name="Adams J."/>
            <person name="Walker B."/>
            <person name="Young S.K."/>
            <person name="Zeng Q."/>
            <person name="Gargeya S."/>
            <person name="Fitzgerald M."/>
            <person name="Haas B."/>
            <person name="Abouelleil A."/>
            <person name="Alvarado L."/>
            <person name="Arachchi H.M."/>
            <person name="Berlin A.M."/>
            <person name="Chapman S.B."/>
            <person name="Dewar J."/>
            <person name="Goldberg J."/>
            <person name="Griggs A."/>
            <person name="Gujja S."/>
            <person name="Hansen M."/>
            <person name="Howarth C."/>
            <person name="Imamovic A."/>
            <person name="Larimer J."/>
            <person name="McCowan C."/>
            <person name="Murphy C."/>
            <person name="Neiman D."/>
            <person name="Pearson M."/>
            <person name="Priest M."/>
            <person name="Roberts A."/>
            <person name="Saif S."/>
            <person name="Shea T."/>
            <person name="Sisk P."/>
            <person name="Sykes S."/>
            <person name="Wortman J."/>
            <person name="Nusbaum C."/>
            <person name="Birren B."/>
        </authorList>
    </citation>
    <scope>NUCLEOTIDE SEQUENCE [LARGE SCALE GENOMIC DNA]</scope>
    <source>
        <strain evidence="3">Santa Lucia</strain>
    </source>
</reference>
<organism evidence="3">
    <name type="scientific">Plasmodium falciparum Santa Lucia</name>
    <dbReference type="NCBI Taxonomy" id="478859"/>
    <lineage>
        <taxon>Eukaryota</taxon>
        <taxon>Sar</taxon>
        <taxon>Alveolata</taxon>
        <taxon>Apicomplexa</taxon>
        <taxon>Aconoidasida</taxon>
        <taxon>Haemosporida</taxon>
        <taxon>Plasmodiidae</taxon>
        <taxon>Plasmodium</taxon>
        <taxon>Plasmodium (Laverania)</taxon>
    </lineage>
</organism>
<evidence type="ECO:0000313" key="3">
    <source>
        <dbReference type="EMBL" id="EUT94385.1"/>
    </source>
</evidence>
<accession>W7G5P3</accession>
<dbReference type="EMBL" id="KE123468">
    <property type="protein sequence ID" value="EUT94385.1"/>
    <property type="molecule type" value="Genomic_DNA"/>
</dbReference>
<feature type="compositionally biased region" description="Basic and acidic residues" evidence="1">
    <location>
        <begin position="55"/>
        <end position="64"/>
    </location>
</feature>